<dbReference type="EMBL" id="MN740593">
    <property type="protein sequence ID" value="QHS77648.1"/>
    <property type="molecule type" value="Genomic_DNA"/>
</dbReference>
<organism evidence="1">
    <name type="scientific">viral metagenome</name>
    <dbReference type="NCBI Taxonomy" id="1070528"/>
    <lineage>
        <taxon>unclassified sequences</taxon>
        <taxon>metagenomes</taxon>
        <taxon>organismal metagenomes</taxon>
    </lineage>
</organism>
<proteinExistence type="predicted"/>
<reference evidence="1" key="1">
    <citation type="journal article" date="2020" name="Nature">
        <title>Giant virus diversity and host interactions through global metagenomics.</title>
        <authorList>
            <person name="Schulz F."/>
            <person name="Roux S."/>
            <person name="Paez-Espino D."/>
            <person name="Jungbluth S."/>
            <person name="Walsh D.A."/>
            <person name="Denef V.J."/>
            <person name="McMahon K.D."/>
            <person name="Konstantinidis K.T."/>
            <person name="Eloe-Fadrosh E.A."/>
            <person name="Kyrpides N.C."/>
            <person name="Woyke T."/>
        </authorList>
    </citation>
    <scope>NUCLEOTIDE SEQUENCE</scope>
    <source>
        <strain evidence="1">GVMAG-S-1021933-23</strain>
    </source>
</reference>
<evidence type="ECO:0000313" key="1">
    <source>
        <dbReference type="EMBL" id="QHS77648.1"/>
    </source>
</evidence>
<protein>
    <submittedName>
        <fullName evidence="1">Uncharacterized protein</fullName>
    </submittedName>
</protein>
<dbReference type="AlphaFoldDB" id="A0A6C0AD56"/>
<name>A0A6C0AD56_9ZZZZ</name>
<accession>A0A6C0AD56</accession>
<sequence length="84" mass="10316">MKMAIDNKIHFIRIFQEDVWNNKNSWEEKMLKKINKCFKSKDKTKIYYISSNNCYDEMKKLIKKHLKEEEINIQKEINSEKLCI</sequence>